<organism evidence="1 2">
    <name type="scientific">Parapedobacter deserti</name>
    <dbReference type="NCBI Taxonomy" id="1912957"/>
    <lineage>
        <taxon>Bacteria</taxon>
        <taxon>Pseudomonadati</taxon>
        <taxon>Bacteroidota</taxon>
        <taxon>Sphingobacteriia</taxon>
        <taxon>Sphingobacteriales</taxon>
        <taxon>Sphingobacteriaceae</taxon>
        <taxon>Parapedobacter</taxon>
    </lineage>
</organism>
<name>A0ABV7JQ76_9SPHI</name>
<accession>A0ABV7JQ76</accession>
<sequence length="168" mass="18396">MKAITKILKKVVGQARKAVLLGAFLGGISMMSYAEETAISPTVEKAKVEVVNISLEAVVAAITKVDPNWVKGLPVVKRKAKRLETSSFALIDTDPLEADSYEHASAPPTCDPGVAEVCYIIAEVENPDDPEEDWRPVMTQTLRNEITAIFQTDPEDRDDTANVKLRDN</sequence>
<keyword evidence="2" id="KW-1185">Reference proteome</keyword>
<evidence type="ECO:0000313" key="2">
    <source>
        <dbReference type="Proteomes" id="UP001595526"/>
    </source>
</evidence>
<comment type="caution">
    <text evidence="1">The sequence shown here is derived from an EMBL/GenBank/DDBJ whole genome shotgun (WGS) entry which is preliminary data.</text>
</comment>
<evidence type="ECO:0000313" key="1">
    <source>
        <dbReference type="EMBL" id="MFC3198261.1"/>
    </source>
</evidence>
<protein>
    <submittedName>
        <fullName evidence="1">Uncharacterized protein</fullName>
    </submittedName>
</protein>
<reference evidence="2" key="1">
    <citation type="journal article" date="2019" name="Int. J. Syst. Evol. Microbiol.">
        <title>The Global Catalogue of Microorganisms (GCM) 10K type strain sequencing project: providing services to taxonomists for standard genome sequencing and annotation.</title>
        <authorList>
            <consortium name="The Broad Institute Genomics Platform"/>
            <consortium name="The Broad Institute Genome Sequencing Center for Infectious Disease"/>
            <person name="Wu L."/>
            <person name="Ma J."/>
        </authorList>
    </citation>
    <scope>NUCLEOTIDE SEQUENCE [LARGE SCALE GENOMIC DNA]</scope>
    <source>
        <strain evidence="2">KCTC 52416</strain>
    </source>
</reference>
<gene>
    <name evidence="1" type="ORF">ACFOET_11620</name>
</gene>
<dbReference type="RefSeq" id="WP_379022747.1">
    <property type="nucleotide sequence ID" value="NZ_JBHRTA010000036.1"/>
</dbReference>
<proteinExistence type="predicted"/>
<dbReference type="Proteomes" id="UP001595526">
    <property type="component" value="Unassembled WGS sequence"/>
</dbReference>
<dbReference type="EMBL" id="JBHRTA010000036">
    <property type="protein sequence ID" value="MFC3198261.1"/>
    <property type="molecule type" value="Genomic_DNA"/>
</dbReference>